<dbReference type="PROSITE" id="PS50931">
    <property type="entry name" value="HTH_LYSR"/>
    <property type="match status" value="1"/>
</dbReference>
<feature type="domain" description="HTH lysR-type" evidence="5">
    <location>
        <begin position="31"/>
        <end position="88"/>
    </location>
</feature>
<dbReference type="Gene3D" id="3.40.190.10">
    <property type="entry name" value="Periplasmic binding protein-like II"/>
    <property type="match status" value="2"/>
</dbReference>
<dbReference type="Proteomes" id="UP001056873">
    <property type="component" value="Chromosome"/>
</dbReference>
<comment type="similarity">
    <text evidence="1">Belongs to the LysR transcriptional regulatory family.</text>
</comment>
<keyword evidence="3" id="KW-0238">DNA-binding</keyword>
<dbReference type="InterPro" id="IPR005119">
    <property type="entry name" value="LysR_subst-bd"/>
</dbReference>
<organism evidence="6 7">
    <name type="scientific">Serratia entomophila</name>
    <dbReference type="NCBI Taxonomy" id="42906"/>
    <lineage>
        <taxon>Bacteria</taxon>
        <taxon>Pseudomonadati</taxon>
        <taxon>Pseudomonadota</taxon>
        <taxon>Gammaproteobacteria</taxon>
        <taxon>Enterobacterales</taxon>
        <taxon>Yersiniaceae</taxon>
        <taxon>Serratia</taxon>
    </lineage>
</organism>
<keyword evidence="4" id="KW-0804">Transcription</keyword>
<dbReference type="InterPro" id="IPR000847">
    <property type="entry name" value="LysR_HTH_N"/>
</dbReference>
<dbReference type="CDD" id="cd08417">
    <property type="entry name" value="PBP2_Nitroaromatics_like"/>
    <property type="match status" value="1"/>
</dbReference>
<name>A0ABY5CPJ9_9GAMM</name>
<accession>A0ABY5CPJ9</accession>
<evidence type="ECO:0000313" key="6">
    <source>
        <dbReference type="EMBL" id="USU99287.1"/>
    </source>
</evidence>
<evidence type="ECO:0000256" key="3">
    <source>
        <dbReference type="ARBA" id="ARBA00023125"/>
    </source>
</evidence>
<dbReference type="PANTHER" id="PTHR30118:SF15">
    <property type="entry name" value="TRANSCRIPTIONAL REGULATORY PROTEIN"/>
    <property type="match status" value="1"/>
</dbReference>
<dbReference type="Gene3D" id="1.10.10.10">
    <property type="entry name" value="Winged helix-like DNA-binding domain superfamily/Winged helix DNA-binding domain"/>
    <property type="match status" value="1"/>
</dbReference>
<evidence type="ECO:0000313" key="7">
    <source>
        <dbReference type="Proteomes" id="UP001056873"/>
    </source>
</evidence>
<keyword evidence="2" id="KW-0805">Transcription regulation</keyword>
<dbReference type="RefSeq" id="WP_252960621.1">
    <property type="nucleotide sequence ID" value="NZ_CAMIPH010000001.1"/>
</dbReference>
<evidence type="ECO:0000256" key="4">
    <source>
        <dbReference type="ARBA" id="ARBA00023163"/>
    </source>
</evidence>
<keyword evidence="7" id="KW-1185">Reference proteome</keyword>
<dbReference type="InterPro" id="IPR036390">
    <property type="entry name" value="WH_DNA-bd_sf"/>
</dbReference>
<dbReference type="PANTHER" id="PTHR30118">
    <property type="entry name" value="HTH-TYPE TRANSCRIPTIONAL REGULATOR LEUO-RELATED"/>
    <property type="match status" value="1"/>
</dbReference>
<dbReference type="SUPFAM" id="SSF53850">
    <property type="entry name" value="Periplasmic binding protein-like II"/>
    <property type="match status" value="1"/>
</dbReference>
<dbReference type="Pfam" id="PF00126">
    <property type="entry name" value="HTH_1"/>
    <property type="match status" value="1"/>
</dbReference>
<dbReference type="EMBL" id="CP074347">
    <property type="protein sequence ID" value="USU99287.1"/>
    <property type="molecule type" value="Genomic_DNA"/>
</dbReference>
<gene>
    <name evidence="6" type="ORF">KFQ06_14585</name>
</gene>
<dbReference type="SUPFAM" id="SSF46785">
    <property type="entry name" value="Winged helix' DNA-binding domain"/>
    <property type="match status" value="1"/>
</dbReference>
<reference evidence="6" key="1">
    <citation type="journal article" date="2022" name="BMC Genomics">
        <title>Genome sequence of the entomopathogenic Serratia entomophila isolate 626 and characterisation of the species specific itaconate degradation pathway.</title>
        <authorList>
            <person name="Vaughan A.L."/>
            <person name="Altermann E."/>
            <person name="Glare T.R."/>
            <person name="Hurst M.R.H."/>
        </authorList>
    </citation>
    <scope>NUCLEOTIDE SEQUENCE</scope>
    <source>
        <strain evidence="6">626</strain>
    </source>
</reference>
<evidence type="ECO:0000259" key="5">
    <source>
        <dbReference type="PROSITE" id="PS50931"/>
    </source>
</evidence>
<evidence type="ECO:0000256" key="1">
    <source>
        <dbReference type="ARBA" id="ARBA00009437"/>
    </source>
</evidence>
<protein>
    <submittedName>
        <fullName evidence="6">LysR family transcriptional regulator</fullName>
    </submittedName>
</protein>
<dbReference type="InterPro" id="IPR036388">
    <property type="entry name" value="WH-like_DNA-bd_sf"/>
</dbReference>
<proteinExistence type="inferred from homology"/>
<dbReference type="InterPro" id="IPR050389">
    <property type="entry name" value="LysR-type_TF"/>
</dbReference>
<dbReference type="Pfam" id="PF03466">
    <property type="entry name" value="LysR_substrate"/>
    <property type="match status" value="1"/>
</dbReference>
<dbReference type="InterPro" id="IPR037402">
    <property type="entry name" value="YidZ_PBP2"/>
</dbReference>
<evidence type="ECO:0000256" key="2">
    <source>
        <dbReference type="ARBA" id="ARBA00023015"/>
    </source>
</evidence>
<sequence>MNTRQSLETAPLTSASVSGGLMQWISVARSHELNAVATLRLLLETCNLSETARQLNTSQSAVSRTLERMRRELGDPLLIKSANRMLRSKRADTLLSVLDEILSANYRLYRESIMFDPAREVRSFVIGMSDSTQSIIANDLFSTIRAEAPQFMIRMEPALVENASSLLTHGRLDLVVGFWPTDFGDFRTETFAQGDLVCLASKDNPLIRRSMSLTQLAQQAFVEVNPGGIGFIGGQIDDLFTQHGLVRHKVAILSSYLAVPWAIAATDLFCFVPRLLLPQILQHDRVAVVELGFTSPRYAMTMCWHNIAHTDPGQVWLRQKIGQALRAAASRANMAASRHTG</sequence>